<dbReference type="PANTHER" id="PTHR33678:SF2">
    <property type="match status" value="1"/>
</dbReference>
<name>A0A1Y4IEV9_PARDI</name>
<evidence type="ECO:0000313" key="3">
    <source>
        <dbReference type="Proteomes" id="UP000195950"/>
    </source>
</evidence>
<dbReference type="InterPro" id="IPR052344">
    <property type="entry name" value="Transposase-related"/>
</dbReference>
<feature type="domain" description="Transposase IS66 central" evidence="1">
    <location>
        <begin position="8"/>
        <end position="264"/>
    </location>
</feature>
<dbReference type="AlphaFoldDB" id="A0A1Y4IEV9"/>
<sequence length="310" mass="36430">MFRMFNEKMRMSKQTILNWLSEGSRFLEGSLKSIKKKLLQKGTTLYCDETWVDTKVKDANGEIHYRKRYMWVLVNLTTKVCYYLFGKRKREVIERFLADFQGSLMTDAYAAYKYLNNLDECTHLCCWAHVRRVYVAAFCDYKDLKAEAFIELIKLLYKVEFDSMMPHRTEQKVVNARKLMAIPVLNELRQKAEKLLSDSDAKTEKISDKLHHALKYMLNNWIELIGYVNVGNVFIDNNCCERAVRPFTNLRKSFGGFSSEEGGRVSAIYLSLVETCKLLKKPPLDFFRRYFSMIAGGRRDYELMTQELLC</sequence>
<dbReference type="Proteomes" id="UP000195950">
    <property type="component" value="Unassembled WGS sequence"/>
</dbReference>
<dbReference type="NCBIfam" id="NF033517">
    <property type="entry name" value="transpos_IS66"/>
    <property type="match status" value="1"/>
</dbReference>
<gene>
    <name evidence="2" type="ORF">B5F32_10340</name>
</gene>
<dbReference type="EMBL" id="NFJX01000008">
    <property type="protein sequence ID" value="OUP18814.1"/>
    <property type="molecule type" value="Genomic_DNA"/>
</dbReference>
<accession>A0A1Y4IEV9</accession>
<proteinExistence type="predicted"/>
<dbReference type="PANTHER" id="PTHR33678">
    <property type="entry name" value="BLL1576 PROTEIN"/>
    <property type="match status" value="1"/>
</dbReference>
<evidence type="ECO:0000259" key="1">
    <source>
        <dbReference type="Pfam" id="PF03050"/>
    </source>
</evidence>
<reference evidence="3" key="1">
    <citation type="submission" date="2017-04" db="EMBL/GenBank/DDBJ databases">
        <title>Function of individual gut microbiota members based on whole genome sequencing of pure cultures obtained from chicken caecum.</title>
        <authorList>
            <person name="Medvecky M."/>
            <person name="Cejkova D."/>
            <person name="Polansky O."/>
            <person name="Karasova D."/>
            <person name="Kubasova T."/>
            <person name="Cizek A."/>
            <person name="Rychlik I."/>
        </authorList>
    </citation>
    <scope>NUCLEOTIDE SEQUENCE [LARGE SCALE GENOMIC DNA]</scope>
    <source>
        <strain evidence="3">An199</strain>
    </source>
</reference>
<evidence type="ECO:0000313" key="2">
    <source>
        <dbReference type="EMBL" id="OUP18814.1"/>
    </source>
</evidence>
<dbReference type="Pfam" id="PF03050">
    <property type="entry name" value="DDE_Tnp_IS66"/>
    <property type="match status" value="1"/>
</dbReference>
<dbReference type="InterPro" id="IPR004291">
    <property type="entry name" value="Transposase_IS66_central"/>
</dbReference>
<organism evidence="2 3">
    <name type="scientific">Parabacteroides distasonis</name>
    <dbReference type="NCBI Taxonomy" id="823"/>
    <lineage>
        <taxon>Bacteria</taxon>
        <taxon>Pseudomonadati</taxon>
        <taxon>Bacteroidota</taxon>
        <taxon>Bacteroidia</taxon>
        <taxon>Bacteroidales</taxon>
        <taxon>Tannerellaceae</taxon>
        <taxon>Parabacteroides</taxon>
    </lineage>
</organism>
<protein>
    <recommendedName>
        <fullName evidence="1">Transposase IS66 central domain-containing protein</fullName>
    </recommendedName>
</protein>
<comment type="caution">
    <text evidence="2">The sequence shown here is derived from an EMBL/GenBank/DDBJ whole genome shotgun (WGS) entry which is preliminary data.</text>
</comment>